<accession>A0ABY7M568</accession>
<organism evidence="1 2">
    <name type="scientific">Tepidiforma flava</name>
    <dbReference type="NCBI Taxonomy" id="3004094"/>
    <lineage>
        <taxon>Bacteria</taxon>
        <taxon>Bacillati</taxon>
        <taxon>Chloroflexota</taxon>
        <taxon>Tepidiformia</taxon>
        <taxon>Tepidiformales</taxon>
        <taxon>Tepidiformaceae</taxon>
        <taxon>Tepidiforma</taxon>
    </lineage>
</organism>
<protein>
    <submittedName>
        <fullName evidence="1">PhzF family phenazine biosynthesis isomerase</fullName>
    </submittedName>
</protein>
<dbReference type="Gene3D" id="3.10.310.10">
    <property type="entry name" value="Diaminopimelate Epimerase, Chain A, domain 1"/>
    <property type="match status" value="2"/>
</dbReference>
<proteinExistence type="predicted"/>
<keyword evidence="1" id="KW-0413">Isomerase</keyword>
<evidence type="ECO:0000313" key="2">
    <source>
        <dbReference type="Proteomes" id="UP001212803"/>
    </source>
</evidence>
<keyword evidence="2" id="KW-1185">Reference proteome</keyword>
<dbReference type="SUPFAM" id="SSF54506">
    <property type="entry name" value="Diaminopimelate epimerase-like"/>
    <property type="match status" value="1"/>
</dbReference>
<dbReference type="PANTHER" id="PTHR13774">
    <property type="entry name" value="PHENAZINE BIOSYNTHESIS PROTEIN"/>
    <property type="match status" value="1"/>
</dbReference>
<name>A0ABY7M568_9CHLR</name>
<dbReference type="PIRSF" id="PIRSF016184">
    <property type="entry name" value="PhzC_PhzF"/>
    <property type="match status" value="1"/>
</dbReference>
<sequence>MPEYQVKIVDAFTTRRYAGNPCGVVTRADGLNDDQMQAIARELNASETAFVLPSRRAMFRVRFFTPAKEIPLAGHPTIATMHALVEEGRIDLSGGPVRVTQELSIGLLPVDIALDAERNVRVVMTQGRPEFGRRLDRSVIADALGIAPSDILADAPVQVVSTGTPQAMVPVRSLEVLRRLRPNYQHLGDLEEVGHYFSTHVFCLEAMEPGHRAHARHFAASAGVPEDPVTGSATGAMAAYLWKYGLVREPRYTVEQGHLMGRPGLVEVEVDAEGDEPVGIRIAGTAVTVLRGTIAV</sequence>
<dbReference type="RefSeq" id="WP_270056232.1">
    <property type="nucleotide sequence ID" value="NZ_CP115149.1"/>
</dbReference>
<reference evidence="1 2" key="1">
    <citation type="journal article" date="2023" name="ISME J.">
        <title>Thermophilic Dehalococcoidia with unusual traits shed light on an unexpected past.</title>
        <authorList>
            <person name="Palmer M."/>
            <person name="Covington J.K."/>
            <person name="Zhou E.M."/>
            <person name="Thomas S.C."/>
            <person name="Habib N."/>
            <person name="Seymour C.O."/>
            <person name="Lai D."/>
            <person name="Johnston J."/>
            <person name="Hashimi A."/>
            <person name="Jiao J.Y."/>
            <person name="Muok A.R."/>
            <person name="Liu L."/>
            <person name="Xian W.D."/>
            <person name="Zhi X.Y."/>
            <person name="Li M.M."/>
            <person name="Silva L.P."/>
            <person name="Bowen B.P."/>
            <person name="Louie K."/>
            <person name="Briegel A."/>
            <person name="Pett-Ridge J."/>
            <person name="Weber P.K."/>
            <person name="Tocheva E.I."/>
            <person name="Woyke T."/>
            <person name="Northen T.R."/>
            <person name="Mayali X."/>
            <person name="Li W.J."/>
            <person name="Hedlund B.P."/>
        </authorList>
    </citation>
    <scope>NUCLEOTIDE SEQUENCE [LARGE SCALE GENOMIC DNA]</scope>
    <source>
        <strain evidence="1 2">YIM 72310</strain>
    </source>
</reference>
<dbReference type="InterPro" id="IPR003719">
    <property type="entry name" value="Phenazine_PhzF-like"/>
</dbReference>
<evidence type="ECO:0000313" key="1">
    <source>
        <dbReference type="EMBL" id="WBL35707.1"/>
    </source>
</evidence>
<dbReference type="NCBIfam" id="TIGR00654">
    <property type="entry name" value="PhzF_family"/>
    <property type="match status" value="1"/>
</dbReference>
<dbReference type="EMBL" id="CP115149">
    <property type="protein sequence ID" value="WBL35707.1"/>
    <property type="molecule type" value="Genomic_DNA"/>
</dbReference>
<dbReference type="Proteomes" id="UP001212803">
    <property type="component" value="Chromosome"/>
</dbReference>
<dbReference type="Pfam" id="PF02567">
    <property type="entry name" value="PhzC-PhzF"/>
    <property type="match status" value="1"/>
</dbReference>
<gene>
    <name evidence="1" type="ORF">O0235_13145</name>
</gene>
<dbReference type="GO" id="GO:0016853">
    <property type="term" value="F:isomerase activity"/>
    <property type="evidence" value="ECO:0007669"/>
    <property type="project" value="UniProtKB-KW"/>
</dbReference>